<reference evidence="1 2" key="1">
    <citation type="journal article" date="2013" name="PLoS ONE">
        <title>Predicting the Proteins of Angomonas deanei, Strigomonas culicis and Their Respective Endosymbionts Reveals New Aspects of the Trypanosomatidae Family.</title>
        <authorList>
            <person name="Motta M.C."/>
            <person name="Martins A.C."/>
            <person name="de Souza S.S."/>
            <person name="Catta-Preta C.M."/>
            <person name="Silva R."/>
            <person name="Klein C.C."/>
            <person name="de Almeida L.G."/>
            <person name="de Lima Cunha O."/>
            <person name="Ciapina L.P."/>
            <person name="Brocchi M."/>
            <person name="Colabardini A.C."/>
            <person name="de Araujo Lima B."/>
            <person name="Machado C.R."/>
            <person name="de Almeida Soares C.M."/>
            <person name="Probst C.M."/>
            <person name="de Menezes C.B."/>
            <person name="Thompson C.E."/>
            <person name="Bartholomeu D.C."/>
            <person name="Gradia D.F."/>
            <person name="Pavoni D.P."/>
            <person name="Grisard E.C."/>
            <person name="Fantinatti-Garboggini F."/>
            <person name="Marchini F.K."/>
            <person name="Rodrigues-Luiz G.F."/>
            <person name="Wagner G."/>
            <person name="Goldman G.H."/>
            <person name="Fietto J.L."/>
            <person name="Elias M.C."/>
            <person name="Goldman M.H."/>
            <person name="Sagot M.F."/>
            <person name="Pereira M."/>
            <person name="Stoco P.H."/>
            <person name="de Mendonca-Neto R.P."/>
            <person name="Teixeira S.M."/>
            <person name="Maciel T.E."/>
            <person name="de Oliveira Mendes T.A."/>
            <person name="Urmenyi T.P."/>
            <person name="de Souza W."/>
            <person name="Schenkman S."/>
            <person name="de Vasconcelos A.T."/>
        </authorList>
    </citation>
    <scope>NUCLEOTIDE SEQUENCE [LARGE SCALE GENOMIC DNA]</scope>
</reference>
<dbReference type="AlphaFoldDB" id="S9TH20"/>
<comment type="caution">
    <text evidence="1">The sequence shown here is derived from an EMBL/GenBank/DDBJ whole genome shotgun (WGS) entry which is preliminary data.</text>
</comment>
<accession>S9TH20</accession>
<gene>
    <name evidence="1" type="ORF">STCU_11477</name>
</gene>
<keyword evidence="2" id="KW-1185">Reference proteome</keyword>
<organism evidence="1 2">
    <name type="scientific">Strigomonas culicis</name>
    <dbReference type="NCBI Taxonomy" id="28005"/>
    <lineage>
        <taxon>Eukaryota</taxon>
        <taxon>Discoba</taxon>
        <taxon>Euglenozoa</taxon>
        <taxon>Kinetoplastea</taxon>
        <taxon>Metakinetoplastina</taxon>
        <taxon>Trypanosomatida</taxon>
        <taxon>Trypanosomatidae</taxon>
        <taxon>Strigomonadinae</taxon>
        <taxon>Strigomonas</taxon>
    </lineage>
</organism>
<proteinExistence type="predicted"/>
<sequence length="244" mass="27563">MTLYPDETAYYRTLDRSDKDLAEEAMESPFDFTDSAEPLTSQVAALFGEELTLEVMWTPKQMFASAKTEMPDMYEVTVRCGGDVYRDVCKDSIVSAFVGAMLKAESEKDCSNFMEAMWLEYVQLKSTETYSGQEIVYYLFDHFFGVPEGRGHAISVEPVACYTPFSARVDLNCSSFVGDAITLAWGFGSTQEKANHVALQRAAALNFREVFTSIRRARSDHFTEDILKYAKGVQKMCRNMNISK</sequence>
<dbReference type="Proteomes" id="UP000015354">
    <property type="component" value="Unassembled WGS sequence"/>
</dbReference>
<evidence type="ECO:0000313" key="2">
    <source>
        <dbReference type="Proteomes" id="UP000015354"/>
    </source>
</evidence>
<name>S9TH20_9TRYP</name>
<evidence type="ECO:0000313" key="1">
    <source>
        <dbReference type="EMBL" id="EPY16204.1"/>
    </source>
</evidence>
<dbReference type="EMBL" id="ATMH01011442">
    <property type="protein sequence ID" value="EPY16204.1"/>
    <property type="molecule type" value="Genomic_DNA"/>
</dbReference>
<protein>
    <submittedName>
        <fullName evidence="1">Uncharacterized protein</fullName>
    </submittedName>
</protein>